<reference evidence="1 2" key="1">
    <citation type="submission" date="2021-05" db="EMBL/GenBank/DDBJ databases">
        <title>A Polyphasic approach of four new species of the genus Ohtaekwangia: Ohtaekwangia histidinii sp. nov., Ohtaekwangia cretensis sp. nov., Ohtaekwangia indiensis sp. nov., Ohtaekwangia reichenbachii sp. nov. from diverse environment.</title>
        <authorList>
            <person name="Octaviana S."/>
        </authorList>
    </citation>
    <scope>NUCLEOTIDE SEQUENCE [LARGE SCALE GENOMIC DNA]</scope>
    <source>
        <strain evidence="1 2">PWU37</strain>
    </source>
</reference>
<accession>A0AAP2D4A2</accession>
<evidence type="ECO:0000313" key="2">
    <source>
        <dbReference type="Proteomes" id="UP001319180"/>
    </source>
</evidence>
<keyword evidence="2" id="KW-1185">Reference proteome</keyword>
<protein>
    <submittedName>
        <fullName evidence="1">Uncharacterized protein</fullName>
    </submittedName>
</protein>
<dbReference type="EMBL" id="JAHESC010000001">
    <property type="protein sequence ID" value="MBT1685104.1"/>
    <property type="molecule type" value="Genomic_DNA"/>
</dbReference>
<organism evidence="1 2">
    <name type="scientific">Dawidia soli</name>
    <dbReference type="NCBI Taxonomy" id="2782352"/>
    <lineage>
        <taxon>Bacteria</taxon>
        <taxon>Pseudomonadati</taxon>
        <taxon>Bacteroidota</taxon>
        <taxon>Cytophagia</taxon>
        <taxon>Cytophagales</taxon>
        <taxon>Chryseotaleaceae</taxon>
        <taxon>Dawidia</taxon>
    </lineage>
</organism>
<gene>
    <name evidence="1" type="ORF">KK078_00975</name>
</gene>
<name>A0AAP2D4A2_9BACT</name>
<dbReference type="AlphaFoldDB" id="A0AAP2D4A2"/>
<proteinExistence type="predicted"/>
<dbReference type="Proteomes" id="UP001319180">
    <property type="component" value="Unassembled WGS sequence"/>
</dbReference>
<dbReference type="RefSeq" id="WP_254088355.1">
    <property type="nucleotide sequence ID" value="NZ_JAHESC010000001.1"/>
</dbReference>
<evidence type="ECO:0000313" key="1">
    <source>
        <dbReference type="EMBL" id="MBT1685104.1"/>
    </source>
</evidence>
<sequence length="80" mass="9261">MRVVGEIPHPDCKITIFSWNNRYLIKFESGLLEQTFKVAEYDILQESDLYTLVDEAFIQDTLARFAAMNASFRTRLQAIG</sequence>
<comment type="caution">
    <text evidence="1">The sequence shown here is derived from an EMBL/GenBank/DDBJ whole genome shotgun (WGS) entry which is preliminary data.</text>
</comment>